<feature type="transmembrane region" description="Helical" evidence="11">
    <location>
        <begin position="70"/>
        <end position="96"/>
    </location>
</feature>
<evidence type="ECO:0000256" key="9">
    <source>
        <dbReference type="ARBA" id="ARBA00023136"/>
    </source>
</evidence>
<reference evidence="12 13" key="1">
    <citation type="submission" date="2019-03" db="EMBL/GenBank/DDBJ databases">
        <title>Genomic Encyclopedia of Type Strains, Phase III (KMG-III): the genomes of soil and plant-associated and newly described type strains.</title>
        <authorList>
            <person name="Whitman W."/>
        </authorList>
    </citation>
    <scope>NUCLEOTIDE SEQUENCE [LARGE SCALE GENOMIC DNA]</scope>
    <source>
        <strain evidence="12 13">CECT 7378</strain>
    </source>
</reference>
<keyword evidence="13" id="KW-1185">Reference proteome</keyword>
<comment type="subcellular location">
    <subcellularLocation>
        <location evidence="11">Cell inner membrane</location>
        <topology evidence="11">Multi-pass membrane protein</topology>
    </subcellularLocation>
    <subcellularLocation>
        <location evidence="1">Membrane</location>
        <topology evidence="1">Multi-pass membrane protein</topology>
    </subcellularLocation>
</comment>
<feature type="transmembrane region" description="Helical" evidence="11">
    <location>
        <begin position="205"/>
        <end position="238"/>
    </location>
</feature>
<dbReference type="AlphaFoldDB" id="A0A4R6M843"/>
<comment type="similarity">
    <text evidence="11">Belongs to the CysZ family.</text>
</comment>
<dbReference type="InterPro" id="IPR059112">
    <property type="entry name" value="CysZ/EI24"/>
</dbReference>
<evidence type="ECO:0000256" key="11">
    <source>
        <dbReference type="HAMAP-Rule" id="MF_00468"/>
    </source>
</evidence>
<evidence type="ECO:0000313" key="13">
    <source>
        <dbReference type="Proteomes" id="UP000294656"/>
    </source>
</evidence>
<organism evidence="12 13">
    <name type="scientific">Marinomonas balearica</name>
    <dbReference type="NCBI Taxonomy" id="491947"/>
    <lineage>
        <taxon>Bacteria</taxon>
        <taxon>Pseudomonadati</taxon>
        <taxon>Pseudomonadota</taxon>
        <taxon>Gammaproteobacteria</taxon>
        <taxon>Oceanospirillales</taxon>
        <taxon>Oceanospirillaceae</taxon>
        <taxon>Marinomonas</taxon>
    </lineage>
</organism>
<dbReference type="InterPro" id="IPR050480">
    <property type="entry name" value="CysZ-like"/>
</dbReference>
<proteinExistence type="inferred from homology"/>
<protein>
    <recommendedName>
        <fullName evidence="11">Sulfate transporter CysZ</fullName>
    </recommendedName>
</protein>
<dbReference type="GO" id="GO:0019344">
    <property type="term" value="P:cysteine biosynthetic process"/>
    <property type="evidence" value="ECO:0007669"/>
    <property type="project" value="UniProtKB-UniRule"/>
</dbReference>
<comment type="caution">
    <text evidence="12">The sequence shown here is derived from an EMBL/GenBank/DDBJ whole genome shotgun (WGS) entry which is preliminary data.</text>
</comment>
<dbReference type="RefSeq" id="WP_133504073.1">
    <property type="nucleotide sequence ID" value="NZ_SNXC01000012.1"/>
</dbReference>
<keyword evidence="2 11" id="KW-0813">Transport</keyword>
<keyword evidence="5 11" id="KW-0028">Amino-acid biosynthesis</keyword>
<accession>A0A4R6M843</accession>
<dbReference type="GO" id="GO:0005886">
    <property type="term" value="C:plasma membrane"/>
    <property type="evidence" value="ECO:0007669"/>
    <property type="project" value="UniProtKB-SubCell"/>
</dbReference>
<keyword evidence="8 11" id="KW-0764">Sulfate transport</keyword>
<keyword evidence="9 11" id="KW-0472">Membrane</keyword>
<comment type="function">
    <text evidence="11">High affinity, high specificity proton-dependent sulfate transporter, which mediates sulfate uptake. Provides the sulfur source for the cysteine synthesis pathway.</text>
</comment>
<feature type="transmembrane region" description="Helical" evidence="11">
    <location>
        <begin position="140"/>
        <end position="159"/>
    </location>
</feature>
<evidence type="ECO:0000256" key="6">
    <source>
        <dbReference type="ARBA" id="ARBA00022692"/>
    </source>
</evidence>
<dbReference type="HAMAP" id="MF_00468">
    <property type="entry name" value="CysZ"/>
    <property type="match status" value="1"/>
</dbReference>
<feature type="transmembrane region" description="Helical" evidence="11">
    <location>
        <begin position="26"/>
        <end position="50"/>
    </location>
</feature>
<dbReference type="EMBL" id="SNXC01000012">
    <property type="protein sequence ID" value="TDO97504.1"/>
    <property type="molecule type" value="Genomic_DNA"/>
</dbReference>
<gene>
    <name evidence="11" type="primary">cysZ</name>
    <name evidence="12" type="ORF">DFP79_2325</name>
</gene>
<keyword evidence="3 11" id="KW-1003">Cell membrane</keyword>
<dbReference type="PANTHER" id="PTHR37468:SF1">
    <property type="entry name" value="SULFATE TRANSPORTER CYSZ"/>
    <property type="match status" value="1"/>
</dbReference>
<evidence type="ECO:0000313" key="12">
    <source>
        <dbReference type="EMBL" id="TDO97504.1"/>
    </source>
</evidence>
<dbReference type="InterPro" id="IPR022985">
    <property type="entry name" value="Sulfate_CysZ"/>
</dbReference>
<dbReference type="Pfam" id="PF07264">
    <property type="entry name" value="EI24"/>
    <property type="match status" value="1"/>
</dbReference>
<evidence type="ECO:0000256" key="8">
    <source>
        <dbReference type="ARBA" id="ARBA00023032"/>
    </source>
</evidence>
<dbReference type="PANTHER" id="PTHR37468">
    <property type="entry name" value="SULFATE TRANSPORTER CYSZ"/>
    <property type="match status" value="1"/>
</dbReference>
<evidence type="ECO:0000256" key="1">
    <source>
        <dbReference type="ARBA" id="ARBA00004141"/>
    </source>
</evidence>
<sequence length="257" mass="29146">MIIQPFQVVGAFFKSLPIILSPGMRLFILAPLVANIALMALLYMVALSYFGSAVDFLMGFLPDWMSFLNWLFLLVFGGIVAVLFFYSFSVGVNIIAAPFMAFLAEKVEEKETGHQFESTLSLSEVVKIAGRSIQRELQKLFYFLPRLIVLLLLSFVPVINLVSPILLLLFSAWMLAIQYMDYSFDNHKLSFREMREALRSKPLLCWTFGFIVMVGLTVPFLNLFVMPIAVVAATLLWIDQFSDRFELASTQNAFSND</sequence>
<keyword evidence="10 11" id="KW-0198">Cysteine biosynthesis</keyword>
<evidence type="ECO:0000256" key="3">
    <source>
        <dbReference type="ARBA" id="ARBA00022475"/>
    </source>
</evidence>
<dbReference type="NCBIfam" id="NF003433">
    <property type="entry name" value="PRK04949.1"/>
    <property type="match status" value="1"/>
</dbReference>
<evidence type="ECO:0000256" key="10">
    <source>
        <dbReference type="ARBA" id="ARBA00023192"/>
    </source>
</evidence>
<keyword evidence="7 11" id="KW-1133">Transmembrane helix</keyword>
<evidence type="ECO:0000256" key="4">
    <source>
        <dbReference type="ARBA" id="ARBA00022519"/>
    </source>
</evidence>
<keyword evidence="6 11" id="KW-0812">Transmembrane</keyword>
<evidence type="ECO:0000256" key="5">
    <source>
        <dbReference type="ARBA" id="ARBA00022605"/>
    </source>
</evidence>
<name>A0A4R6M843_9GAMM</name>
<keyword evidence="4 11" id="KW-0997">Cell inner membrane</keyword>
<dbReference type="GO" id="GO:0009675">
    <property type="term" value="F:high-affinity sulfate:proton symporter activity"/>
    <property type="evidence" value="ECO:0007669"/>
    <property type="project" value="TreeGrafter"/>
</dbReference>
<dbReference type="OrthoDB" id="5292355at2"/>
<evidence type="ECO:0000256" key="7">
    <source>
        <dbReference type="ARBA" id="ARBA00022989"/>
    </source>
</evidence>
<dbReference type="Proteomes" id="UP000294656">
    <property type="component" value="Unassembled WGS sequence"/>
</dbReference>
<evidence type="ECO:0000256" key="2">
    <source>
        <dbReference type="ARBA" id="ARBA00022448"/>
    </source>
</evidence>
<dbReference type="GO" id="GO:0000103">
    <property type="term" value="P:sulfate assimilation"/>
    <property type="evidence" value="ECO:0007669"/>
    <property type="project" value="InterPro"/>
</dbReference>